<dbReference type="Pfam" id="PF13675">
    <property type="entry name" value="PilJ"/>
    <property type="match status" value="2"/>
</dbReference>
<evidence type="ECO:0000256" key="2">
    <source>
        <dbReference type="ARBA" id="ARBA00022692"/>
    </source>
</evidence>
<comment type="subcellular location">
    <subcellularLocation>
        <location evidence="1">Membrane</location>
        <topology evidence="1">Multi-pass membrane protein</topology>
    </subcellularLocation>
</comment>
<name>A0ABW8NM27_9GAMM</name>
<feature type="signal peptide" evidence="5">
    <location>
        <begin position="1"/>
        <end position="26"/>
    </location>
</feature>
<organism evidence="7 8">
    <name type="scientific">Oceanobacter antarcticus</name>
    <dbReference type="NCBI Taxonomy" id="3133425"/>
    <lineage>
        <taxon>Bacteria</taxon>
        <taxon>Pseudomonadati</taxon>
        <taxon>Pseudomonadota</taxon>
        <taxon>Gammaproteobacteria</taxon>
        <taxon>Oceanospirillales</taxon>
        <taxon>Oceanospirillaceae</taxon>
        <taxon>Oceanobacter</taxon>
    </lineage>
</organism>
<protein>
    <submittedName>
        <fullName evidence="7">Type IV pili methyl-accepting chemotaxis transducer N-terminal domain-containing protein</fullName>
    </submittedName>
</protein>
<dbReference type="Proteomes" id="UP001620597">
    <property type="component" value="Unassembled WGS sequence"/>
</dbReference>
<dbReference type="RefSeq" id="WP_416206999.1">
    <property type="nucleotide sequence ID" value="NZ_JBBKTX010000023.1"/>
</dbReference>
<proteinExistence type="predicted"/>
<feature type="domain" description="NarX-like N-terminal" evidence="6">
    <location>
        <begin position="146"/>
        <end position="217"/>
    </location>
</feature>
<reference evidence="7 8" key="1">
    <citation type="submission" date="2024-03" db="EMBL/GenBank/DDBJ databases">
        <title>High-quality draft genome sequence of Oceanobacter sp. wDCs-4.</title>
        <authorList>
            <person name="Dong C."/>
        </authorList>
    </citation>
    <scope>NUCLEOTIDE SEQUENCE [LARGE SCALE GENOMIC DNA]</scope>
    <source>
        <strain evidence="8">wDCs-4</strain>
    </source>
</reference>
<evidence type="ECO:0000256" key="1">
    <source>
        <dbReference type="ARBA" id="ARBA00004141"/>
    </source>
</evidence>
<evidence type="ECO:0000256" key="3">
    <source>
        <dbReference type="ARBA" id="ARBA00022989"/>
    </source>
</evidence>
<comment type="caution">
    <text evidence="7">The sequence shown here is derived from an EMBL/GenBank/DDBJ whole genome shotgun (WGS) entry which is preliminary data.</text>
</comment>
<gene>
    <name evidence="7" type="ORF">WG929_16590</name>
</gene>
<keyword evidence="2" id="KW-0812">Transmembrane</keyword>
<keyword evidence="4" id="KW-0472">Membrane</keyword>
<keyword evidence="5" id="KW-0732">Signal</keyword>
<evidence type="ECO:0000259" key="6">
    <source>
        <dbReference type="Pfam" id="PF13675"/>
    </source>
</evidence>
<keyword evidence="3" id="KW-1133">Transmembrane helix</keyword>
<keyword evidence="8" id="KW-1185">Reference proteome</keyword>
<sequence>MKVFQSLFSSILLLTALLSLSPAVYALNDAEAVNISGSQRMLSQRMMKSYLMLGAGIKPEVAQQQLDESVAQFEERLLMLRDYAPSAAINNKLAQVEDLWQQHRVRILATPDKSVIDNLMRENLNMLKACNDVVDAISSHVRMPSTELINVAGRQRMLSQRIAKAYVALYWNGQSPAVRQEFSDAIRLFGDSLEQLRGSDMNTAEIHDALEKVASQWHFSQSGFDLDTEGRYVPTVIAVTTESILWKMNDITKMYERIMATQSNS</sequence>
<dbReference type="InterPro" id="IPR029095">
    <property type="entry name" value="NarX-like_N"/>
</dbReference>
<evidence type="ECO:0000256" key="4">
    <source>
        <dbReference type="ARBA" id="ARBA00023136"/>
    </source>
</evidence>
<feature type="domain" description="NarX-like N-terminal" evidence="6">
    <location>
        <begin position="26"/>
        <end position="112"/>
    </location>
</feature>
<feature type="chain" id="PRO_5045656418" evidence="5">
    <location>
        <begin position="27"/>
        <end position="265"/>
    </location>
</feature>
<evidence type="ECO:0000313" key="8">
    <source>
        <dbReference type="Proteomes" id="UP001620597"/>
    </source>
</evidence>
<dbReference type="Gene3D" id="1.20.120.960">
    <property type="entry name" value="Histidine kinase NarX, sensor domain"/>
    <property type="match status" value="1"/>
</dbReference>
<evidence type="ECO:0000313" key="7">
    <source>
        <dbReference type="EMBL" id="MFK4754031.1"/>
    </source>
</evidence>
<dbReference type="InterPro" id="IPR042295">
    <property type="entry name" value="NarX-like_N_sf"/>
</dbReference>
<dbReference type="EMBL" id="JBBKTX010000023">
    <property type="protein sequence ID" value="MFK4754031.1"/>
    <property type="molecule type" value="Genomic_DNA"/>
</dbReference>
<evidence type="ECO:0000256" key="5">
    <source>
        <dbReference type="SAM" id="SignalP"/>
    </source>
</evidence>
<accession>A0ABW8NM27</accession>